<evidence type="ECO:0000256" key="1">
    <source>
        <dbReference type="ARBA" id="ARBA00004141"/>
    </source>
</evidence>
<organism evidence="7 8">
    <name type="scientific">Actinomadura rayongensis</name>
    <dbReference type="NCBI Taxonomy" id="1429076"/>
    <lineage>
        <taxon>Bacteria</taxon>
        <taxon>Bacillati</taxon>
        <taxon>Actinomycetota</taxon>
        <taxon>Actinomycetes</taxon>
        <taxon>Streptosporangiales</taxon>
        <taxon>Thermomonosporaceae</taxon>
        <taxon>Actinomadura</taxon>
    </lineage>
</organism>
<comment type="subcellular location">
    <subcellularLocation>
        <location evidence="1">Membrane</location>
        <topology evidence="1">Multi-pass membrane protein</topology>
    </subcellularLocation>
</comment>
<comment type="caution">
    <text evidence="7">The sequence shown here is derived from an EMBL/GenBank/DDBJ whole genome shotgun (WGS) entry which is preliminary data.</text>
</comment>
<evidence type="ECO:0000256" key="4">
    <source>
        <dbReference type="ARBA" id="ARBA00023136"/>
    </source>
</evidence>
<keyword evidence="3 6" id="KW-1133">Transmembrane helix</keyword>
<feature type="compositionally biased region" description="Pro residues" evidence="5">
    <location>
        <begin position="25"/>
        <end position="34"/>
    </location>
</feature>
<keyword evidence="8" id="KW-1185">Reference proteome</keyword>
<dbReference type="Proteomes" id="UP000431901">
    <property type="component" value="Unassembled WGS sequence"/>
</dbReference>
<name>A0A6I4W2J3_9ACTN</name>
<dbReference type="Pfam" id="PF09685">
    <property type="entry name" value="MamF_MmsF"/>
    <property type="match status" value="1"/>
</dbReference>
<feature type="transmembrane region" description="Helical" evidence="6">
    <location>
        <begin position="135"/>
        <end position="160"/>
    </location>
</feature>
<proteinExistence type="predicted"/>
<sequence>MAERYATIVGHVPLWKDSTVHDPEPPPGETPPPWYSYGSPQGYDPRYGYGPPGNPGGPRGTVAGDDVNWALGVYIGSLVMGFIAPLVIYFVKRRESGFVRFHAAQALNYQLTVTIQLLVPLIVLIPLAIVMDAPALVLLLIPLFLFHIIAQYVFLILAAVKAGRGDYWRMPTFTCWRMIR</sequence>
<evidence type="ECO:0000256" key="5">
    <source>
        <dbReference type="SAM" id="MobiDB-lite"/>
    </source>
</evidence>
<keyword evidence="2 6" id="KW-0812">Transmembrane</keyword>
<evidence type="ECO:0000256" key="2">
    <source>
        <dbReference type="ARBA" id="ARBA00022692"/>
    </source>
</evidence>
<evidence type="ECO:0000256" key="3">
    <source>
        <dbReference type="ARBA" id="ARBA00022989"/>
    </source>
</evidence>
<gene>
    <name evidence="7" type="ORF">GQ466_05950</name>
</gene>
<evidence type="ECO:0000313" key="7">
    <source>
        <dbReference type="EMBL" id="MXQ63568.1"/>
    </source>
</evidence>
<reference evidence="7 8" key="1">
    <citation type="submission" date="2019-12" db="EMBL/GenBank/DDBJ databases">
        <title>Nocardia macrotermitis sp. nov. and Nocardia aurantia sp. nov., isolated from the gut of the fungus growing-termite Macrotermes natalensis.</title>
        <authorList>
            <person name="Christine B."/>
            <person name="Rene B."/>
        </authorList>
    </citation>
    <scope>NUCLEOTIDE SEQUENCE [LARGE SCALE GENOMIC DNA]</scope>
    <source>
        <strain evidence="7 8">DSM 102126</strain>
    </source>
</reference>
<protein>
    <submittedName>
        <fullName evidence="7">DUF4870 domain-containing protein</fullName>
    </submittedName>
</protein>
<evidence type="ECO:0000313" key="8">
    <source>
        <dbReference type="Proteomes" id="UP000431901"/>
    </source>
</evidence>
<dbReference type="AlphaFoldDB" id="A0A6I4W2J3"/>
<feature type="transmembrane region" description="Helical" evidence="6">
    <location>
        <begin position="111"/>
        <end position="129"/>
    </location>
</feature>
<dbReference type="RefSeq" id="WP_161101710.1">
    <property type="nucleotide sequence ID" value="NZ_JBHLYI010000012.1"/>
</dbReference>
<accession>A0A6I4W2J3</accession>
<dbReference type="EMBL" id="WUTW01000001">
    <property type="protein sequence ID" value="MXQ63568.1"/>
    <property type="molecule type" value="Genomic_DNA"/>
</dbReference>
<keyword evidence="4 6" id="KW-0472">Membrane</keyword>
<dbReference type="InterPro" id="IPR019109">
    <property type="entry name" value="MamF_MmsF"/>
</dbReference>
<feature type="transmembrane region" description="Helical" evidence="6">
    <location>
        <begin position="69"/>
        <end position="91"/>
    </location>
</feature>
<dbReference type="OrthoDB" id="9808930at2"/>
<feature type="region of interest" description="Disordered" evidence="5">
    <location>
        <begin position="16"/>
        <end position="35"/>
    </location>
</feature>
<evidence type="ECO:0000256" key="6">
    <source>
        <dbReference type="SAM" id="Phobius"/>
    </source>
</evidence>